<dbReference type="InterPro" id="IPR011528">
    <property type="entry name" value="NERD"/>
</dbReference>
<proteinExistence type="predicted"/>
<dbReference type="Pfam" id="PF08378">
    <property type="entry name" value="NERD"/>
    <property type="match status" value="1"/>
</dbReference>
<protein>
    <submittedName>
        <fullName evidence="2">Nuclease-like protein</fullName>
    </submittedName>
</protein>
<feature type="domain" description="NERD" evidence="1">
    <location>
        <begin position="165"/>
        <end position="259"/>
    </location>
</feature>
<sequence>MSQLIKLQDYISRYQIDLSRYPTQFVRLKKIQWDRVREQWVSGDELPQWQHMEQQENEKESKKTFSFFDKFKIKRSPKETDDIEAVEIMNDLISQEGEIPEEESTLFFEPNIVYKPNTIEELKKLFLDQFFHFQIKWASSTIREKSYVDPKFLRDTLLRSILQGLPDSFLVFYYPIIKVKKAPVELDIVLLTPTECLCITVVEQENQAVFVGEGDRFWTKKFGKTSNKLLNPLIQLNRMESIISKIFLENEVEMPIRKILLSRNGYFDYPGTIFNVQFIDKREFPNWMQNLKHYSSPMKHMQMRAAKVLLQTVQTTSFNRDIWNAENEKEKD</sequence>
<dbReference type="InterPro" id="IPR012397">
    <property type="entry name" value="Pullulanase"/>
</dbReference>
<gene>
    <name evidence="2" type="ORF">BJ095_101323</name>
</gene>
<dbReference type="AlphaFoldDB" id="A0A318TW86"/>
<dbReference type="OrthoDB" id="2433183at2"/>
<dbReference type="Proteomes" id="UP000247416">
    <property type="component" value="Unassembled WGS sequence"/>
</dbReference>
<accession>A0A318TW86</accession>
<comment type="caution">
    <text evidence="2">The sequence shown here is derived from an EMBL/GenBank/DDBJ whole genome shotgun (WGS) entry which is preliminary data.</text>
</comment>
<name>A0A318TW86_9BACL</name>
<dbReference type="EMBL" id="QJTJ01000001">
    <property type="protein sequence ID" value="PYF09096.1"/>
    <property type="molecule type" value="Genomic_DNA"/>
</dbReference>
<keyword evidence="3" id="KW-1185">Reference proteome</keyword>
<evidence type="ECO:0000313" key="3">
    <source>
        <dbReference type="Proteomes" id="UP000247416"/>
    </source>
</evidence>
<dbReference type="PIRSF" id="PIRSF012560">
    <property type="entry name" value="Pullulanase"/>
    <property type="match status" value="1"/>
</dbReference>
<dbReference type="RefSeq" id="WP_107935500.1">
    <property type="nucleotide sequence ID" value="NZ_CP085009.1"/>
</dbReference>
<evidence type="ECO:0000313" key="2">
    <source>
        <dbReference type="EMBL" id="PYF09096.1"/>
    </source>
</evidence>
<organism evidence="2 3">
    <name type="scientific">Ureibacillus chungkukjangi</name>
    <dbReference type="NCBI Taxonomy" id="1202712"/>
    <lineage>
        <taxon>Bacteria</taxon>
        <taxon>Bacillati</taxon>
        <taxon>Bacillota</taxon>
        <taxon>Bacilli</taxon>
        <taxon>Bacillales</taxon>
        <taxon>Caryophanaceae</taxon>
        <taxon>Ureibacillus</taxon>
    </lineage>
</organism>
<reference evidence="2 3" key="1">
    <citation type="submission" date="2018-06" db="EMBL/GenBank/DDBJ databases">
        <title>Genomic Encyclopedia of Archaeal and Bacterial Type Strains, Phase II (KMG-II): from individual species to whole genera.</title>
        <authorList>
            <person name="Goeker M."/>
        </authorList>
    </citation>
    <scope>NUCLEOTIDE SEQUENCE [LARGE SCALE GENOMIC DNA]</scope>
    <source>
        <strain evidence="2 3">KACC 16626</strain>
    </source>
</reference>
<evidence type="ECO:0000259" key="1">
    <source>
        <dbReference type="Pfam" id="PF08378"/>
    </source>
</evidence>